<feature type="domain" description="MgtC/SapB/SrpB/YhiD N-terminal" evidence="8">
    <location>
        <begin position="17"/>
        <end position="148"/>
    </location>
</feature>
<proteinExistence type="inferred from homology"/>
<feature type="transmembrane region" description="Helical" evidence="7">
    <location>
        <begin position="129"/>
        <end position="147"/>
    </location>
</feature>
<accession>A0ABT0UEM5</accession>
<evidence type="ECO:0000256" key="5">
    <source>
        <dbReference type="ARBA" id="ARBA00022989"/>
    </source>
</evidence>
<keyword evidence="4 7" id="KW-0812">Transmembrane</keyword>
<organism evidence="9 10">
    <name type="scientific">Aporhodopirellula aestuarii</name>
    <dbReference type="NCBI Taxonomy" id="2950107"/>
    <lineage>
        <taxon>Bacteria</taxon>
        <taxon>Pseudomonadati</taxon>
        <taxon>Planctomycetota</taxon>
        <taxon>Planctomycetia</taxon>
        <taxon>Pirellulales</taxon>
        <taxon>Pirellulaceae</taxon>
        <taxon>Aporhodopirellula</taxon>
    </lineage>
</organism>
<evidence type="ECO:0000313" key="9">
    <source>
        <dbReference type="EMBL" id="MCM2374875.1"/>
    </source>
</evidence>
<evidence type="ECO:0000256" key="7">
    <source>
        <dbReference type="SAM" id="Phobius"/>
    </source>
</evidence>
<protein>
    <submittedName>
        <fullName evidence="9">MgtC/SapB family protein</fullName>
    </submittedName>
</protein>
<dbReference type="Pfam" id="PF02308">
    <property type="entry name" value="MgtC"/>
    <property type="match status" value="1"/>
</dbReference>
<evidence type="ECO:0000256" key="1">
    <source>
        <dbReference type="ARBA" id="ARBA00004651"/>
    </source>
</evidence>
<dbReference type="PRINTS" id="PR01837">
    <property type="entry name" value="MGTCSAPBPROT"/>
</dbReference>
<dbReference type="PANTHER" id="PTHR33778:SF1">
    <property type="entry name" value="MAGNESIUM TRANSPORTER YHID-RELATED"/>
    <property type="match status" value="1"/>
</dbReference>
<feature type="transmembrane region" description="Helical" evidence="7">
    <location>
        <begin position="41"/>
        <end position="59"/>
    </location>
</feature>
<keyword evidence="5 7" id="KW-1133">Transmembrane helix</keyword>
<evidence type="ECO:0000259" key="8">
    <source>
        <dbReference type="Pfam" id="PF02308"/>
    </source>
</evidence>
<gene>
    <name evidence="9" type="ORF">NB063_29995</name>
</gene>
<keyword evidence="10" id="KW-1185">Reference proteome</keyword>
<evidence type="ECO:0000256" key="3">
    <source>
        <dbReference type="ARBA" id="ARBA00022475"/>
    </source>
</evidence>
<sequence length="164" mass="17489">MGHMFHVHDIDNLITVVIAAACGGMLGLEREFAGKPAGLRTHIFVCAGSALMMILGQEIVDQFQRQETDSAISTDPIRILQAIVLGISFLGAGTIVHQKHEQVEGLTTAATIFVTAGIGVAVAADRLSFALTLTVLATVVLFLLKGIEDAIANLNRKRGENNRQ</sequence>
<feature type="transmembrane region" description="Helical" evidence="7">
    <location>
        <begin position="12"/>
        <end position="29"/>
    </location>
</feature>
<keyword evidence="6 7" id="KW-0472">Membrane</keyword>
<reference evidence="9 10" key="1">
    <citation type="journal article" date="2022" name="Syst. Appl. Microbiol.">
        <title>Rhodopirellula aestuarii sp. nov., a novel member of the genus Rhodopirellula isolated from brackish sediments collected in the Tagus River estuary, Portugal.</title>
        <authorList>
            <person name="Vitorino I.R."/>
            <person name="Klimek D."/>
            <person name="Calusinska M."/>
            <person name="Lobo-da-Cunha A."/>
            <person name="Vasconcelos V."/>
            <person name="Lage O.M."/>
        </authorList>
    </citation>
    <scope>NUCLEOTIDE SEQUENCE [LARGE SCALE GENOMIC DNA]</scope>
    <source>
        <strain evidence="9 10">ICT_H3.1</strain>
    </source>
</reference>
<feature type="transmembrane region" description="Helical" evidence="7">
    <location>
        <begin position="79"/>
        <end position="96"/>
    </location>
</feature>
<dbReference type="EMBL" id="JAMQBK010000106">
    <property type="protein sequence ID" value="MCM2374875.1"/>
    <property type="molecule type" value="Genomic_DNA"/>
</dbReference>
<feature type="transmembrane region" description="Helical" evidence="7">
    <location>
        <begin position="103"/>
        <end position="123"/>
    </location>
</feature>
<name>A0ABT0UEM5_9BACT</name>
<dbReference type="InterPro" id="IPR003416">
    <property type="entry name" value="MgtC/SapB/SrpB/YhiD_fam"/>
</dbReference>
<dbReference type="InterPro" id="IPR049177">
    <property type="entry name" value="MgtC_SapB_SrpB_YhiD_N"/>
</dbReference>
<evidence type="ECO:0000256" key="6">
    <source>
        <dbReference type="ARBA" id="ARBA00023136"/>
    </source>
</evidence>
<evidence type="ECO:0000256" key="2">
    <source>
        <dbReference type="ARBA" id="ARBA00009298"/>
    </source>
</evidence>
<evidence type="ECO:0000256" key="4">
    <source>
        <dbReference type="ARBA" id="ARBA00022692"/>
    </source>
</evidence>
<dbReference type="PANTHER" id="PTHR33778">
    <property type="entry name" value="PROTEIN MGTC"/>
    <property type="match status" value="1"/>
</dbReference>
<comment type="similarity">
    <text evidence="2">Belongs to the MgtC/SapB family.</text>
</comment>
<comment type="caution">
    <text evidence="9">The sequence shown here is derived from an EMBL/GenBank/DDBJ whole genome shotgun (WGS) entry which is preliminary data.</text>
</comment>
<keyword evidence="3" id="KW-1003">Cell membrane</keyword>
<dbReference type="Proteomes" id="UP001202961">
    <property type="component" value="Unassembled WGS sequence"/>
</dbReference>
<comment type="subcellular location">
    <subcellularLocation>
        <location evidence="1">Cell membrane</location>
        <topology evidence="1">Multi-pass membrane protein</topology>
    </subcellularLocation>
</comment>
<evidence type="ECO:0000313" key="10">
    <source>
        <dbReference type="Proteomes" id="UP001202961"/>
    </source>
</evidence>